<evidence type="ECO:0000256" key="4">
    <source>
        <dbReference type="ARBA" id="ARBA00022801"/>
    </source>
</evidence>
<organism evidence="13 14">
    <name type="scientific">Candidatus Spyradenecus faecavium</name>
    <dbReference type="NCBI Taxonomy" id="2840947"/>
    <lineage>
        <taxon>Bacteria</taxon>
        <taxon>Pseudomonadati</taxon>
        <taxon>Lentisphaerota</taxon>
        <taxon>Lentisphaeria</taxon>
        <taxon>Lentisphaerales</taxon>
        <taxon>Lentisphaeraceae</taxon>
        <taxon>Lentisphaeraceae incertae sedis</taxon>
        <taxon>Candidatus Spyradenecus</taxon>
    </lineage>
</organism>
<comment type="subcellular location">
    <subcellularLocation>
        <location evidence="10">Cytoplasm</location>
    </subcellularLocation>
</comment>
<keyword evidence="3 10" id="KW-0028">Amino-acid biosynthesis</keyword>
<gene>
    <name evidence="10 13" type="primary">hisH</name>
    <name evidence="13" type="ORF">IAC79_06510</name>
</gene>
<keyword evidence="10" id="KW-0963">Cytoplasm</keyword>
<evidence type="ECO:0000256" key="11">
    <source>
        <dbReference type="PIRSR" id="PIRSR000495-1"/>
    </source>
</evidence>
<dbReference type="PANTHER" id="PTHR42701">
    <property type="entry name" value="IMIDAZOLE GLYCEROL PHOSPHATE SYNTHASE SUBUNIT HISH"/>
    <property type="match status" value="1"/>
</dbReference>
<dbReference type="CDD" id="cd01748">
    <property type="entry name" value="GATase1_IGP_Synthase"/>
    <property type="match status" value="1"/>
</dbReference>
<comment type="function">
    <text evidence="10">IGPS catalyzes the conversion of PRFAR and glutamine to IGP, AICAR and glutamate. The HisH subunit catalyzes the hydrolysis of glutamine to glutamate and ammonia as part of the synthesis of IGP and AICAR. The resulting ammonia molecule is channeled to the active site of HisF.</text>
</comment>
<dbReference type="NCBIfam" id="TIGR01855">
    <property type="entry name" value="IMP_synth_hisH"/>
    <property type="match status" value="1"/>
</dbReference>
<evidence type="ECO:0000256" key="8">
    <source>
        <dbReference type="ARBA" id="ARBA00047838"/>
    </source>
</evidence>
<protein>
    <recommendedName>
        <fullName evidence="10">Imidazole glycerol phosphate synthase subunit HisH</fullName>
        <ecNumber evidence="10">4.3.2.10</ecNumber>
    </recommendedName>
    <alternativeName>
        <fullName evidence="10">IGP synthase glutaminase subunit</fullName>
        <ecNumber evidence="10">3.5.1.2</ecNumber>
    </alternativeName>
    <alternativeName>
        <fullName evidence="10">IGP synthase subunit HisH</fullName>
    </alternativeName>
    <alternativeName>
        <fullName evidence="10">ImGP synthase subunit HisH</fullName>
        <shortName evidence="10">IGPS subunit HisH</shortName>
    </alternativeName>
</protein>
<evidence type="ECO:0000256" key="9">
    <source>
        <dbReference type="ARBA" id="ARBA00049534"/>
    </source>
</evidence>
<dbReference type="HAMAP" id="MF_00278">
    <property type="entry name" value="HisH"/>
    <property type="match status" value="1"/>
</dbReference>
<evidence type="ECO:0000256" key="1">
    <source>
        <dbReference type="ARBA" id="ARBA00005091"/>
    </source>
</evidence>
<dbReference type="GO" id="GO:0004359">
    <property type="term" value="F:glutaminase activity"/>
    <property type="evidence" value="ECO:0007669"/>
    <property type="project" value="UniProtKB-EC"/>
</dbReference>
<reference evidence="13" key="1">
    <citation type="submission" date="2020-10" db="EMBL/GenBank/DDBJ databases">
        <authorList>
            <person name="Gilroy R."/>
        </authorList>
    </citation>
    <scope>NUCLEOTIDE SEQUENCE</scope>
    <source>
        <strain evidence="13">35461</strain>
    </source>
</reference>
<proteinExistence type="inferred from homology"/>
<evidence type="ECO:0000256" key="3">
    <source>
        <dbReference type="ARBA" id="ARBA00022605"/>
    </source>
</evidence>
<evidence type="ECO:0000256" key="6">
    <source>
        <dbReference type="ARBA" id="ARBA00023102"/>
    </source>
</evidence>
<evidence type="ECO:0000256" key="10">
    <source>
        <dbReference type="HAMAP-Rule" id="MF_00278"/>
    </source>
</evidence>
<comment type="pathway">
    <text evidence="1 10">Amino-acid biosynthesis; L-histidine biosynthesis; L-histidine from 5-phospho-alpha-D-ribose 1-diphosphate: step 5/9.</text>
</comment>
<evidence type="ECO:0000256" key="2">
    <source>
        <dbReference type="ARBA" id="ARBA00011152"/>
    </source>
</evidence>
<comment type="subunit">
    <text evidence="2 10">Heterodimer of HisH and HisF.</text>
</comment>
<keyword evidence="5 10" id="KW-0315">Glutamine amidotransferase</keyword>
<dbReference type="SUPFAM" id="SSF52317">
    <property type="entry name" value="Class I glutamine amidotransferase-like"/>
    <property type="match status" value="1"/>
</dbReference>
<feature type="active site" evidence="10 11">
    <location>
        <position position="186"/>
    </location>
</feature>
<feature type="active site" description="Nucleophile" evidence="10 11">
    <location>
        <position position="78"/>
    </location>
</feature>
<dbReference type="PANTHER" id="PTHR42701:SF1">
    <property type="entry name" value="IMIDAZOLE GLYCEROL PHOSPHATE SYNTHASE SUBUNIT HISH"/>
    <property type="match status" value="1"/>
</dbReference>
<dbReference type="EC" id="4.3.2.10" evidence="10"/>
<dbReference type="EC" id="3.5.1.2" evidence="10"/>
<evidence type="ECO:0000313" key="14">
    <source>
        <dbReference type="Proteomes" id="UP000886845"/>
    </source>
</evidence>
<evidence type="ECO:0000256" key="7">
    <source>
        <dbReference type="ARBA" id="ARBA00023239"/>
    </source>
</evidence>
<dbReference type="GO" id="GO:0016829">
    <property type="term" value="F:lyase activity"/>
    <property type="evidence" value="ECO:0007669"/>
    <property type="project" value="UniProtKB-KW"/>
</dbReference>
<dbReference type="GO" id="GO:0000107">
    <property type="term" value="F:imidazoleglycerol-phosphate synthase activity"/>
    <property type="evidence" value="ECO:0007669"/>
    <property type="project" value="UniProtKB-UniRule"/>
</dbReference>
<evidence type="ECO:0000259" key="12">
    <source>
        <dbReference type="Pfam" id="PF00117"/>
    </source>
</evidence>
<evidence type="ECO:0000256" key="5">
    <source>
        <dbReference type="ARBA" id="ARBA00022962"/>
    </source>
</evidence>
<reference evidence="13" key="2">
    <citation type="journal article" date="2021" name="PeerJ">
        <title>Extensive microbial diversity within the chicken gut microbiome revealed by metagenomics and culture.</title>
        <authorList>
            <person name="Gilroy R."/>
            <person name="Ravi A."/>
            <person name="Getino M."/>
            <person name="Pursley I."/>
            <person name="Horton D.L."/>
            <person name="Alikhan N.F."/>
            <person name="Baker D."/>
            <person name="Gharbi K."/>
            <person name="Hall N."/>
            <person name="Watson M."/>
            <person name="Adriaenssens E.M."/>
            <person name="Foster-Nyarko E."/>
            <person name="Jarju S."/>
            <person name="Secka A."/>
            <person name="Antonio M."/>
            <person name="Oren A."/>
            <person name="Chaudhuri R.R."/>
            <person name="La Ragione R."/>
            <person name="Hildebrand F."/>
            <person name="Pallen M.J."/>
        </authorList>
    </citation>
    <scope>NUCLEOTIDE SEQUENCE</scope>
    <source>
        <strain evidence="13">35461</strain>
    </source>
</reference>
<dbReference type="PIRSF" id="PIRSF000495">
    <property type="entry name" value="Amidotransf_hisH"/>
    <property type="match status" value="1"/>
</dbReference>
<keyword evidence="4 10" id="KW-0378">Hydrolase</keyword>
<dbReference type="Gene3D" id="3.40.50.880">
    <property type="match status" value="1"/>
</dbReference>
<feature type="domain" description="Glutamine amidotransferase" evidence="12">
    <location>
        <begin position="5"/>
        <end position="200"/>
    </location>
</feature>
<dbReference type="InterPro" id="IPR029062">
    <property type="entry name" value="Class_I_gatase-like"/>
</dbReference>
<dbReference type="PROSITE" id="PS51273">
    <property type="entry name" value="GATASE_TYPE_1"/>
    <property type="match status" value="1"/>
</dbReference>
<dbReference type="Pfam" id="PF00117">
    <property type="entry name" value="GATase"/>
    <property type="match status" value="1"/>
</dbReference>
<keyword evidence="6 10" id="KW-0368">Histidine biosynthesis</keyword>
<dbReference type="InterPro" id="IPR010139">
    <property type="entry name" value="Imidazole-glycPsynth_HisH"/>
</dbReference>
<evidence type="ECO:0000313" key="13">
    <source>
        <dbReference type="EMBL" id="HIV09746.1"/>
    </source>
</evidence>
<keyword evidence="7 10" id="KW-0456">Lyase</keyword>
<dbReference type="AlphaFoldDB" id="A0A9D1T378"/>
<dbReference type="GO" id="GO:0005737">
    <property type="term" value="C:cytoplasm"/>
    <property type="evidence" value="ECO:0007669"/>
    <property type="project" value="UniProtKB-SubCell"/>
</dbReference>
<comment type="catalytic activity">
    <reaction evidence="9 10">
        <text>L-glutamine + H2O = L-glutamate + NH4(+)</text>
        <dbReference type="Rhea" id="RHEA:15889"/>
        <dbReference type="ChEBI" id="CHEBI:15377"/>
        <dbReference type="ChEBI" id="CHEBI:28938"/>
        <dbReference type="ChEBI" id="CHEBI:29985"/>
        <dbReference type="ChEBI" id="CHEBI:58359"/>
        <dbReference type="EC" id="3.5.1.2"/>
    </reaction>
</comment>
<dbReference type="InterPro" id="IPR017926">
    <property type="entry name" value="GATASE"/>
</dbReference>
<dbReference type="EMBL" id="DVOR01000211">
    <property type="protein sequence ID" value="HIV09746.1"/>
    <property type="molecule type" value="Genomic_DNA"/>
</dbReference>
<sequence length="208" mass="21903">MVTILDYGAGNLTSVRLAFERLGETPTVISRAEEWRGGRIVFPGVGSAASGMAGLRARGFDALLRRAAGEGVPILGVCLGMQLLLDGSEEDGGVEGLGLIPGRCVRFDPTRDPSAKIPHMGWNTVAQTAHPLWAGIADGAAFYFVHSFFARPASEADVAGRTGHCGEVFASALVRGTLFATQFHPERSGEAGARLLRNFLSWGGGQCC</sequence>
<feature type="active site" evidence="10 11">
    <location>
        <position position="184"/>
    </location>
</feature>
<name>A0A9D1T378_9BACT</name>
<accession>A0A9D1T378</accession>
<dbReference type="Proteomes" id="UP000886845">
    <property type="component" value="Unassembled WGS sequence"/>
</dbReference>
<dbReference type="GO" id="GO:0000105">
    <property type="term" value="P:L-histidine biosynthetic process"/>
    <property type="evidence" value="ECO:0007669"/>
    <property type="project" value="UniProtKB-UniRule"/>
</dbReference>
<comment type="caution">
    <text evidence="13">The sequence shown here is derived from an EMBL/GenBank/DDBJ whole genome shotgun (WGS) entry which is preliminary data.</text>
</comment>
<comment type="catalytic activity">
    <reaction evidence="8 10">
        <text>5-[(5-phospho-1-deoxy-D-ribulos-1-ylimino)methylamino]-1-(5-phospho-beta-D-ribosyl)imidazole-4-carboxamide + L-glutamine = D-erythro-1-(imidazol-4-yl)glycerol 3-phosphate + 5-amino-1-(5-phospho-beta-D-ribosyl)imidazole-4-carboxamide + L-glutamate + H(+)</text>
        <dbReference type="Rhea" id="RHEA:24793"/>
        <dbReference type="ChEBI" id="CHEBI:15378"/>
        <dbReference type="ChEBI" id="CHEBI:29985"/>
        <dbReference type="ChEBI" id="CHEBI:58278"/>
        <dbReference type="ChEBI" id="CHEBI:58359"/>
        <dbReference type="ChEBI" id="CHEBI:58475"/>
        <dbReference type="ChEBI" id="CHEBI:58525"/>
        <dbReference type="EC" id="4.3.2.10"/>
    </reaction>
</comment>